<name>A0A398DHY0_9BACT</name>
<accession>A0A398DHY0</accession>
<dbReference type="InterPro" id="IPR002292">
    <property type="entry name" value="Orn/put_carbamltrans"/>
</dbReference>
<evidence type="ECO:0000313" key="6">
    <source>
        <dbReference type="EMBL" id="RIE15060.1"/>
    </source>
</evidence>
<dbReference type="Proteomes" id="UP000266042">
    <property type="component" value="Unassembled WGS sequence"/>
</dbReference>
<dbReference type="Proteomes" id="UP000265724">
    <property type="component" value="Unassembled WGS sequence"/>
</dbReference>
<evidence type="ECO:0000313" key="8">
    <source>
        <dbReference type="Proteomes" id="UP000266042"/>
    </source>
</evidence>
<gene>
    <name evidence="6" type="ORF">SMC2_01985</name>
    <name evidence="5" type="ORF">SMC3_03180</name>
</gene>
<evidence type="ECO:0000313" key="5">
    <source>
        <dbReference type="EMBL" id="RIE14043.1"/>
    </source>
</evidence>
<comment type="caution">
    <text evidence="5">The sequence shown here is derived from an EMBL/GenBank/DDBJ whole genome shotgun (WGS) entry which is preliminary data.</text>
</comment>
<dbReference type="GO" id="GO:0042450">
    <property type="term" value="P:L-arginine biosynthetic process via ornithine"/>
    <property type="evidence" value="ECO:0007669"/>
    <property type="project" value="TreeGrafter"/>
</dbReference>
<dbReference type="Pfam" id="PF02729">
    <property type="entry name" value="OTCace_N"/>
    <property type="match status" value="1"/>
</dbReference>
<dbReference type="Pfam" id="PF00185">
    <property type="entry name" value="OTCace"/>
    <property type="match status" value="1"/>
</dbReference>
<dbReference type="PRINTS" id="PR00100">
    <property type="entry name" value="AOTCASE"/>
</dbReference>
<dbReference type="InterPro" id="IPR006132">
    <property type="entry name" value="Asp/Orn_carbamoyltranf_P-bd"/>
</dbReference>
<feature type="domain" description="Aspartate/ornithine carbamoyltransferase Asp/Orn-binding" evidence="3">
    <location>
        <begin position="180"/>
        <end position="324"/>
    </location>
</feature>
<comment type="similarity">
    <text evidence="2">Belongs to the aspartate/ornithine carbamoyltransferase superfamily.</text>
</comment>
<dbReference type="InterPro" id="IPR036901">
    <property type="entry name" value="Asp/Orn_carbamoylTrfase_sf"/>
</dbReference>
<keyword evidence="1 2" id="KW-0808">Transferase</keyword>
<protein>
    <submittedName>
        <fullName evidence="5">Ornithine carbamoyltransferase</fullName>
    </submittedName>
</protein>
<keyword evidence="7" id="KW-1185">Reference proteome</keyword>
<evidence type="ECO:0000259" key="3">
    <source>
        <dbReference type="Pfam" id="PF00185"/>
    </source>
</evidence>
<dbReference type="Gene3D" id="3.40.50.1370">
    <property type="entry name" value="Aspartate/ornithine carbamoyltransferase"/>
    <property type="match status" value="2"/>
</dbReference>
<dbReference type="RefSeq" id="WP_119087324.1">
    <property type="nucleotide sequence ID" value="NZ_QXIV01000025.1"/>
</dbReference>
<evidence type="ECO:0000259" key="4">
    <source>
        <dbReference type="Pfam" id="PF02729"/>
    </source>
</evidence>
<sequence>MNTKMKGRDFLSTNDWTTEELEMLLDVAFDLKKQKALGIPHHLLDDKTLFMLFRDKSTRTRNSTEAAMTQLGGHAHYLTEEAVQISHGDTEKEMGIILSRYGHGIAIRDDIYLGVGHNYMTNVAKYADIPVISLESDFDHPCQMMADVMTVKEKFHNEIRGRKFVMSWAYAPSYAKPMAVAQGTVMMMPRFGMDVTLAIPPEFALQPEAMEIAQKNAEEAGVKFEVTNDMDTAMEGADIIEAKSWGCFMTTRDLKESQEIAKKHSDWILDERRLNLAKKNAIYMHPLPADRNFEVTDAVIDGPHSVVYDEAENRLHTVKAILALTM</sequence>
<dbReference type="SUPFAM" id="SSF53671">
    <property type="entry name" value="Aspartate/ornithine carbamoyltransferase"/>
    <property type="match status" value="1"/>
</dbReference>
<dbReference type="PRINTS" id="PR00102">
    <property type="entry name" value="OTCASE"/>
</dbReference>
<evidence type="ECO:0000256" key="2">
    <source>
        <dbReference type="RuleBase" id="RU003634"/>
    </source>
</evidence>
<dbReference type="EMBL" id="QXIW01000016">
    <property type="protein sequence ID" value="RIE14043.1"/>
    <property type="molecule type" value="Genomic_DNA"/>
</dbReference>
<dbReference type="EMBL" id="QXIX01000016">
    <property type="protein sequence ID" value="RIE15060.1"/>
    <property type="molecule type" value="Genomic_DNA"/>
</dbReference>
<dbReference type="AlphaFoldDB" id="A0A398DHY0"/>
<reference evidence="7 8" key="1">
    <citation type="submission" date="2018-09" db="EMBL/GenBank/DDBJ databases">
        <title>Discovery and Ecogenomic Context for Candidatus Cryosericales, a Global Caldiserica Order Active in Thawing Permafrost.</title>
        <authorList>
            <person name="Martinez M.A."/>
            <person name="Woodcroft B.J."/>
            <person name="Ignacio Espinoza J.C."/>
            <person name="Zayed A."/>
            <person name="Singleton C.M."/>
            <person name="Boyd J."/>
            <person name="Li Y.-F."/>
            <person name="Purvine S."/>
            <person name="Maughan H."/>
            <person name="Hodgkins S.B."/>
            <person name="Anderson D."/>
            <person name="Sederholm M."/>
            <person name="Temperton B."/>
            <person name="Saleska S.R."/>
            <person name="Tyson G.W."/>
            <person name="Rich V.I."/>
        </authorList>
    </citation>
    <scope>NUCLEOTIDE SEQUENCE [LARGE SCALE GENOMIC DNA]</scope>
    <source>
        <strain evidence="6 7">SMC2</strain>
        <strain evidence="5 8">SMC3</strain>
    </source>
</reference>
<evidence type="ECO:0000313" key="7">
    <source>
        <dbReference type="Proteomes" id="UP000265724"/>
    </source>
</evidence>
<dbReference type="GO" id="GO:0019240">
    <property type="term" value="P:citrulline biosynthetic process"/>
    <property type="evidence" value="ECO:0007669"/>
    <property type="project" value="TreeGrafter"/>
</dbReference>
<proteinExistence type="inferred from homology"/>
<dbReference type="InterPro" id="IPR006130">
    <property type="entry name" value="Asp/Orn_carbamoylTrfase"/>
</dbReference>
<organism evidence="5 8">
    <name type="scientific">Candidatus Cryosericum hinesii</name>
    <dbReference type="NCBI Taxonomy" id="2290915"/>
    <lineage>
        <taxon>Bacteria</taxon>
        <taxon>Pseudomonadati</taxon>
        <taxon>Caldisericota/Cryosericota group</taxon>
        <taxon>Candidatus Cryosericota</taxon>
        <taxon>Candidatus Cryosericia</taxon>
        <taxon>Candidatus Cryosericales</taxon>
        <taxon>Candidatus Cryosericaceae</taxon>
        <taxon>Candidatus Cryosericum</taxon>
    </lineage>
</organism>
<feature type="domain" description="Aspartate/ornithine carbamoyltransferase carbamoyl-P binding" evidence="4">
    <location>
        <begin position="8"/>
        <end position="153"/>
    </location>
</feature>
<dbReference type="GO" id="GO:0016597">
    <property type="term" value="F:amino acid binding"/>
    <property type="evidence" value="ECO:0007669"/>
    <property type="project" value="InterPro"/>
</dbReference>
<dbReference type="InterPro" id="IPR006131">
    <property type="entry name" value="Asp_carbamoyltransf_Asp/Orn-bd"/>
</dbReference>
<dbReference type="PANTHER" id="PTHR45753:SF3">
    <property type="entry name" value="ORNITHINE TRANSCARBAMYLASE, MITOCHONDRIAL"/>
    <property type="match status" value="1"/>
</dbReference>
<dbReference type="PANTHER" id="PTHR45753">
    <property type="entry name" value="ORNITHINE CARBAMOYLTRANSFERASE, MITOCHONDRIAL"/>
    <property type="match status" value="1"/>
</dbReference>
<dbReference type="GO" id="GO:0004585">
    <property type="term" value="F:ornithine carbamoyltransferase activity"/>
    <property type="evidence" value="ECO:0007669"/>
    <property type="project" value="TreeGrafter"/>
</dbReference>
<evidence type="ECO:0000256" key="1">
    <source>
        <dbReference type="ARBA" id="ARBA00022679"/>
    </source>
</evidence>